<evidence type="ECO:0000313" key="2">
    <source>
        <dbReference type="Proteomes" id="UP000325081"/>
    </source>
</evidence>
<proteinExistence type="predicted"/>
<dbReference type="GO" id="GO:0016301">
    <property type="term" value="F:kinase activity"/>
    <property type="evidence" value="ECO:0007669"/>
    <property type="project" value="UniProtKB-KW"/>
</dbReference>
<dbReference type="AlphaFoldDB" id="A0A5A7P7H1"/>
<accession>A0A5A7P7H1</accession>
<name>A0A5A7P7H1_STRAF</name>
<feature type="non-terminal residue" evidence="1">
    <location>
        <position position="156"/>
    </location>
</feature>
<dbReference type="Proteomes" id="UP000325081">
    <property type="component" value="Unassembled WGS sequence"/>
</dbReference>
<keyword evidence="2" id="KW-1185">Reference proteome</keyword>
<protein>
    <submittedName>
        <fullName evidence="1">Protein kinase superfamily protein</fullName>
    </submittedName>
</protein>
<organism evidence="1 2">
    <name type="scientific">Striga asiatica</name>
    <name type="common">Asiatic witchweed</name>
    <name type="synonym">Buchnera asiatica</name>
    <dbReference type="NCBI Taxonomy" id="4170"/>
    <lineage>
        <taxon>Eukaryota</taxon>
        <taxon>Viridiplantae</taxon>
        <taxon>Streptophyta</taxon>
        <taxon>Embryophyta</taxon>
        <taxon>Tracheophyta</taxon>
        <taxon>Spermatophyta</taxon>
        <taxon>Magnoliopsida</taxon>
        <taxon>eudicotyledons</taxon>
        <taxon>Gunneridae</taxon>
        <taxon>Pentapetalae</taxon>
        <taxon>asterids</taxon>
        <taxon>lamiids</taxon>
        <taxon>Lamiales</taxon>
        <taxon>Orobanchaceae</taxon>
        <taxon>Buchnereae</taxon>
        <taxon>Striga</taxon>
    </lineage>
</organism>
<keyword evidence="1" id="KW-0808">Transferase</keyword>
<reference evidence="2" key="1">
    <citation type="journal article" date="2019" name="Curr. Biol.">
        <title>Genome Sequence of Striga asiatica Provides Insight into the Evolution of Plant Parasitism.</title>
        <authorList>
            <person name="Yoshida S."/>
            <person name="Kim S."/>
            <person name="Wafula E.K."/>
            <person name="Tanskanen J."/>
            <person name="Kim Y.M."/>
            <person name="Honaas L."/>
            <person name="Yang Z."/>
            <person name="Spallek T."/>
            <person name="Conn C.E."/>
            <person name="Ichihashi Y."/>
            <person name="Cheong K."/>
            <person name="Cui S."/>
            <person name="Der J.P."/>
            <person name="Gundlach H."/>
            <person name="Jiao Y."/>
            <person name="Hori C."/>
            <person name="Ishida J.K."/>
            <person name="Kasahara H."/>
            <person name="Kiba T."/>
            <person name="Kim M.S."/>
            <person name="Koo N."/>
            <person name="Laohavisit A."/>
            <person name="Lee Y.H."/>
            <person name="Lumba S."/>
            <person name="McCourt P."/>
            <person name="Mortimer J.C."/>
            <person name="Mutuku J.M."/>
            <person name="Nomura T."/>
            <person name="Sasaki-Sekimoto Y."/>
            <person name="Seto Y."/>
            <person name="Wang Y."/>
            <person name="Wakatake T."/>
            <person name="Sakakibara H."/>
            <person name="Demura T."/>
            <person name="Yamaguchi S."/>
            <person name="Yoneyama K."/>
            <person name="Manabe R.I."/>
            <person name="Nelson D.C."/>
            <person name="Schulman A.H."/>
            <person name="Timko M.P."/>
            <person name="dePamphilis C.W."/>
            <person name="Choi D."/>
            <person name="Shirasu K."/>
        </authorList>
    </citation>
    <scope>NUCLEOTIDE SEQUENCE [LARGE SCALE GENOMIC DNA]</scope>
    <source>
        <strain evidence="2">cv. UVA1</strain>
    </source>
</reference>
<comment type="caution">
    <text evidence="1">The sequence shown here is derived from an EMBL/GenBank/DDBJ whole genome shotgun (WGS) entry which is preliminary data.</text>
</comment>
<dbReference type="OrthoDB" id="914024at2759"/>
<sequence length="156" mass="18212">MYANTNKRERIQQCSWSSRWILGGRGAGMRFVMLVRKVGNLRKNVRRFFFDERWFRRERVREVMQQGWSIEQSDTPMYQVSENIKATRVALLKWKAKLLHLIPETTTADMNSTVTASVTKEEIKSALFSFDPGKAPGQYALLSFFLIELTPEELES</sequence>
<evidence type="ECO:0000313" key="1">
    <source>
        <dbReference type="EMBL" id="GER28720.1"/>
    </source>
</evidence>
<keyword evidence="1" id="KW-0418">Kinase</keyword>
<dbReference type="EMBL" id="BKCP01003002">
    <property type="protein sequence ID" value="GER28720.1"/>
    <property type="molecule type" value="Genomic_DNA"/>
</dbReference>
<gene>
    <name evidence="1" type="ORF">STAS_04527</name>
</gene>